<protein>
    <submittedName>
        <fullName evidence="2">Phage shock protein B</fullName>
    </submittedName>
</protein>
<dbReference type="RefSeq" id="WP_002691248.1">
    <property type="nucleotide sequence ID" value="NZ_JH600070.1"/>
</dbReference>
<dbReference type="GO" id="GO:0009271">
    <property type="term" value="P:phage shock"/>
    <property type="evidence" value="ECO:0007669"/>
    <property type="project" value="InterPro"/>
</dbReference>
<gene>
    <name evidence="2" type="ORF">BegalDRAFT_2946</name>
</gene>
<reference evidence="2 3" key="1">
    <citation type="submission" date="2011-11" db="EMBL/GenBank/DDBJ databases">
        <title>Improved High-Quality Draft sequence of Beggiatoa alba B18lD.</title>
        <authorList>
            <consortium name="US DOE Joint Genome Institute"/>
            <person name="Lucas S."/>
            <person name="Han J."/>
            <person name="Lapidus A."/>
            <person name="Cheng J.-F."/>
            <person name="Goodwin L."/>
            <person name="Pitluck S."/>
            <person name="Peters L."/>
            <person name="Mikhailova N."/>
            <person name="Held B."/>
            <person name="Detter J.C."/>
            <person name="Han C."/>
            <person name="Tapia R."/>
            <person name="Land M."/>
            <person name="Hauser L."/>
            <person name="Kyrpides N."/>
            <person name="Ivanova N."/>
            <person name="Pagani I."/>
            <person name="Samuel K."/>
            <person name="Teske A."/>
            <person name="Mueller J."/>
            <person name="Woyke T."/>
        </authorList>
    </citation>
    <scope>NUCLEOTIDE SEQUENCE [LARGE SCALE GENOMIC DNA]</scope>
    <source>
        <strain evidence="2 3">B18LD</strain>
    </source>
</reference>
<keyword evidence="3" id="KW-1185">Reference proteome</keyword>
<evidence type="ECO:0000313" key="3">
    <source>
        <dbReference type="Proteomes" id="UP000005744"/>
    </source>
</evidence>
<accession>I3CJI1</accession>
<organism evidence="2 3">
    <name type="scientific">Beggiatoa alba B18LD</name>
    <dbReference type="NCBI Taxonomy" id="395493"/>
    <lineage>
        <taxon>Bacteria</taxon>
        <taxon>Pseudomonadati</taxon>
        <taxon>Pseudomonadota</taxon>
        <taxon>Gammaproteobacteria</taxon>
        <taxon>Thiotrichales</taxon>
        <taxon>Thiotrichaceae</taxon>
        <taxon>Beggiatoa</taxon>
    </lineage>
</organism>
<dbReference type="InterPro" id="IPR009554">
    <property type="entry name" value="Phageshock_PspB"/>
</dbReference>
<evidence type="ECO:0000256" key="1">
    <source>
        <dbReference type="SAM" id="Phobius"/>
    </source>
</evidence>
<evidence type="ECO:0000313" key="2">
    <source>
        <dbReference type="EMBL" id="EIJ43774.1"/>
    </source>
</evidence>
<dbReference type="AlphaFoldDB" id="I3CJI1"/>
<proteinExistence type="predicted"/>
<dbReference type="Proteomes" id="UP000005744">
    <property type="component" value="Unassembled WGS sequence"/>
</dbReference>
<keyword evidence="1" id="KW-0472">Membrane</keyword>
<keyword evidence="1" id="KW-0812">Transmembrane</keyword>
<feature type="transmembrane region" description="Helical" evidence="1">
    <location>
        <begin position="6"/>
        <end position="24"/>
    </location>
</feature>
<sequence>MKEFSDLLAVLIVFILPLWLILHYRWKSKQKGTLSEEDQQRVLALQKKAEVLENRILVLESILDNALPEWRKQK</sequence>
<dbReference type="OrthoDB" id="6198106at2"/>
<dbReference type="STRING" id="395493.BegalDRAFT_2946"/>
<dbReference type="NCBIfam" id="TIGR02976">
    <property type="entry name" value="phageshock_pspB"/>
    <property type="match status" value="1"/>
</dbReference>
<dbReference type="EMBL" id="JH600070">
    <property type="protein sequence ID" value="EIJ43774.1"/>
    <property type="molecule type" value="Genomic_DNA"/>
</dbReference>
<dbReference type="Pfam" id="PF06667">
    <property type="entry name" value="PspB"/>
    <property type="match status" value="1"/>
</dbReference>
<dbReference type="HOGENOM" id="CLU_178570_0_0_6"/>
<dbReference type="GO" id="GO:0006355">
    <property type="term" value="P:regulation of DNA-templated transcription"/>
    <property type="evidence" value="ECO:0007669"/>
    <property type="project" value="InterPro"/>
</dbReference>
<name>I3CJI1_9GAMM</name>
<keyword evidence="1" id="KW-1133">Transmembrane helix</keyword>